<dbReference type="SUPFAM" id="SSF103506">
    <property type="entry name" value="Mitochondrial carrier"/>
    <property type="match status" value="1"/>
</dbReference>
<evidence type="ECO:0000256" key="5">
    <source>
        <dbReference type="ARBA" id="ARBA00022737"/>
    </source>
</evidence>
<dbReference type="Proteomes" id="UP001307889">
    <property type="component" value="Chromosome 16"/>
</dbReference>
<dbReference type="Pfam" id="PF00153">
    <property type="entry name" value="Mito_carr"/>
    <property type="match status" value="3"/>
</dbReference>
<keyword evidence="4 10" id="KW-0812">Transmembrane</keyword>
<feature type="transmembrane region" description="Helical" evidence="12">
    <location>
        <begin position="102"/>
        <end position="126"/>
    </location>
</feature>
<evidence type="ECO:0000256" key="2">
    <source>
        <dbReference type="ARBA" id="ARBA00006375"/>
    </source>
</evidence>
<evidence type="ECO:0000256" key="11">
    <source>
        <dbReference type="RuleBase" id="RU000488"/>
    </source>
</evidence>
<keyword evidence="6" id="KW-0999">Mitochondrion inner membrane</keyword>
<gene>
    <name evidence="13" type="ORF">NTJ_16177</name>
</gene>
<evidence type="ECO:0000256" key="10">
    <source>
        <dbReference type="PROSITE-ProRule" id="PRU00282"/>
    </source>
</evidence>
<evidence type="ECO:0000256" key="6">
    <source>
        <dbReference type="ARBA" id="ARBA00022792"/>
    </source>
</evidence>
<protein>
    <submittedName>
        <fullName evidence="13">Transmembrane transporter activity</fullName>
    </submittedName>
</protein>
<evidence type="ECO:0000256" key="8">
    <source>
        <dbReference type="ARBA" id="ARBA00023128"/>
    </source>
</evidence>
<dbReference type="PANTHER" id="PTHR45928:SF1">
    <property type="entry name" value="RE38146P"/>
    <property type="match status" value="1"/>
</dbReference>
<evidence type="ECO:0000256" key="1">
    <source>
        <dbReference type="ARBA" id="ARBA00004448"/>
    </source>
</evidence>
<keyword evidence="3 11" id="KW-0813">Transport</keyword>
<keyword evidence="9 10" id="KW-0472">Membrane</keyword>
<reference evidence="13 14" key="1">
    <citation type="submission" date="2023-09" db="EMBL/GenBank/DDBJ databases">
        <title>Nesidiocoris tenuis whole genome shotgun sequence.</title>
        <authorList>
            <person name="Shibata T."/>
            <person name="Shimoda M."/>
            <person name="Kobayashi T."/>
            <person name="Uehara T."/>
        </authorList>
    </citation>
    <scope>NUCLEOTIDE SEQUENCE [LARGE SCALE GENOMIC DNA]</scope>
    <source>
        <strain evidence="13 14">Japan</strain>
    </source>
</reference>
<keyword evidence="14" id="KW-1185">Reference proteome</keyword>
<evidence type="ECO:0000256" key="9">
    <source>
        <dbReference type="ARBA" id="ARBA00023136"/>
    </source>
</evidence>
<dbReference type="Gene3D" id="1.50.40.10">
    <property type="entry name" value="Mitochondrial carrier domain"/>
    <property type="match status" value="1"/>
</dbReference>
<proteinExistence type="inferred from homology"/>
<sequence length="311" mass="33607">MEFVIGAVSAVGAGCFTNPLEVVKTRIQLQGELKKKGHYVVHYKNFLHAFYIIGKTEGIFAIQKGLAPALAHQVVLNGVRLGGYQMAEERGWNLNREGQLSMLNTVGIGAVMGAAGALIGSPLYLVKTRLQSQAGESIAVGHQHKVEGTVSALKTAYREGGLGGLWRGAGGSLPRMMVGSASQLTSFYVVKEYLANNKHYVIPFGLLNTFIASMVGGVVVAFAMGPLDVISTRLYNQGVDQKGRGLLYDGYIDCVKKMWKTEGLAGFYKGIVPCYVRIGPHTVLCFVFWDQLKQLQRKLTGQPPDIPAASV</sequence>
<comment type="subcellular location">
    <subcellularLocation>
        <location evidence="1">Mitochondrion inner membrane</location>
        <topology evidence="1">Multi-pass membrane protein</topology>
    </subcellularLocation>
</comment>
<evidence type="ECO:0000313" key="14">
    <source>
        <dbReference type="Proteomes" id="UP001307889"/>
    </source>
</evidence>
<evidence type="ECO:0000256" key="7">
    <source>
        <dbReference type="ARBA" id="ARBA00022989"/>
    </source>
</evidence>
<dbReference type="EMBL" id="AP028924">
    <property type="protein sequence ID" value="BET03359.1"/>
    <property type="molecule type" value="Genomic_DNA"/>
</dbReference>
<dbReference type="InterPro" id="IPR051508">
    <property type="entry name" value="Mito_Carrier_Antiporter"/>
</dbReference>
<dbReference type="InterPro" id="IPR018108">
    <property type="entry name" value="MCP_transmembrane"/>
</dbReference>
<evidence type="ECO:0000256" key="4">
    <source>
        <dbReference type="ARBA" id="ARBA00022692"/>
    </source>
</evidence>
<keyword evidence="5" id="KW-0677">Repeat</keyword>
<feature type="repeat" description="Solcar" evidence="10">
    <location>
        <begin position="1"/>
        <end position="90"/>
    </location>
</feature>
<dbReference type="PANTHER" id="PTHR45928">
    <property type="entry name" value="RE38146P"/>
    <property type="match status" value="1"/>
</dbReference>
<evidence type="ECO:0000313" key="13">
    <source>
        <dbReference type="EMBL" id="BET03359.1"/>
    </source>
</evidence>
<keyword evidence="8" id="KW-0496">Mitochondrion</keyword>
<keyword evidence="7 12" id="KW-1133">Transmembrane helix</keyword>
<name>A0ABN7BGE7_9HEMI</name>
<organism evidence="13 14">
    <name type="scientific">Nesidiocoris tenuis</name>
    <dbReference type="NCBI Taxonomy" id="355587"/>
    <lineage>
        <taxon>Eukaryota</taxon>
        <taxon>Metazoa</taxon>
        <taxon>Ecdysozoa</taxon>
        <taxon>Arthropoda</taxon>
        <taxon>Hexapoda</taxon>
        <taxon>Insecta</taxon>
        <taxon>Pterygota</taxon>
        <taxon>Neoptera</taxon>
        <taxon>Paraneoptera</taxon>
        <taxon>Hemiptera</taxon>
        <taxon>Heteroptera</taxon>
        <taxon>Panheteroptera</taxon>
        <taxon>Cimicomorpha</taxon>
        <taxon>Miridae</taxon>
        <taxon>Dicyphina</taxon>
        <taxon>Nesidiocoris</taxon>
    </lineage>
</organism>
<evidence type="ECO:0000256" key="12">
    <source>
        <dbReference type="SAM" id="Phobius"/>
    </source>
</evidence>
<evidence type="ECO:0000256" key="3">
    <source>
        <dbReference type="ARBA" id="ARBA00022448"/>
    </source>
</evidence>
<feature type="repeat" description="Solcar" evidence="10">
    <location>
        <begin position="100"/>
        <end position="193"/>
    </location>
</feature>
<accession>A0ABN7BGE7</accession>
<dbReference type="InterPro" id="IPR023395">
    <property type="entry name" value="MCP_dom_sf"/>
</dbReference>
<dbReference type="PROSITE" id="PS50920">
    <property type="entry name" value="SOLCAR"/>
    <property type="match status" value="3"/>
</dbReference>
<comment type="similarity">
    <text evidence="2 11">Belongs to the mitochondrial carrier (TC 2.A.29) family.</text>
</comment>
<feature type="repeat" description="Solcar" evidence="10">
    <location>
        <begin position="204"/>
        <end position="295"/>
    </location>
</feature>
<feature type="transmembrane region" description="Helical" evidence="12">
    <location>
        <begin position="200"/>
        <end position="224"/>
    </location>
</feature>